<dbReference type="EMBL" id="PSQE01000001">
    <property type="protein sequence ID" value="RHN81863.1"/>
    <property type="molecule type" value="Genomic_DNA"/>
</dbReference>
<dbReference type="Gramene" id="rna5957">
    <property type="protein sequence ID" value="RHN81863.1"/>
    <property type="gene ID" value="gene5957"/>
</dbReference>
<dbReference type="Proteomes" id="UP000002051">
    <property type="component" value="Unassembled WGS sequence"/>
</dbReference>
<evidence type="ECO:0000313" key="10">
    <source>
        <dbReference type="Proteomes" id="UP000265566"/>
    </source>
</evidence>
<gene>
    <name evidence="6" type="ordered locus">MTR_1g101320</name>
    <name evidence="7" type="ORF">MtrunA17_Chr1g0203701</name>
</gene>
<reference evidence="6 9" key="2">
    <citation type="journal article" date="2014" name="BMC Genomics">
        <title>An improved genome release (version Mt4.0) for the model legume Medicago truncatula.</title>
        <authorList>
            <person name="Tang H."/>
            <person name="Krishnakumar V."/>
            <person name="Bidwell S."/>
            <person name="Rosen B."/>
            <person name="Chan A."/>
            <person name="Zhou S."/>
            <person name="Gentzbittel L."/>
            <person name="Childs K.L."/>
            <person name="Yandell M."/>
            <person name="Gundlach H."/>
            <person name="Mayer K.F."/>
            <person name="Schwartz D.C."/>
            <person name="Town C.D."/>
        </authorList>
    </citation>
    <scope>GENOME REANNOTATION</scope>
    <source>
        <strain evidence="8 9">cv. Jemalong A17</strain>
    </source>
</reference>
<evidence type="ECO:0000256" key="1">
    <source>
        <dbReference type="ARBA" id="ARBA00009748"/>
    </source>
</evidence>
<comment type="similarity">
    <text evidence="1">Belongs to the plant LTP family.</text>
</comment>
<evidence type="ECO:0000259" key="5">
    <source>
        <dbReference type="Pfam" id="PF00234"/>
    </source>
</evidence>
<evidence type="ECO:0000256" key="2">
    <source>
        <dbReference type="ARBA" id="ARBA00022729"/>
    </source>
</evidence>
<keyword evidence="2" id="KW-0732">Signal</keyword>
<dbReference type="GO" id="GO:0008289">
    <property type="term" value="F:lipid binding"/>
    <property type="evidence" value="ECO:0007669"/>
    <property type="project" value="InterPro"/>
</dbReference>
<dbReference type="GO" id="GO:0006869">
    <property type="term" value="P:lipid transport"/>
    <property type="evidence" value="ECO:0007669"/>
    <property type="project" value="InterPro"/>
</dbReference>
<dbReference type="InterPro" id="IPR036312">
    <property type="entry name" value="Bifun_inhib/LTP/seed_sf"/>
</dbReference>
<evidence type="ECO:0000313" key="8">
    <source>
        <dbReference type="EnsemblPlants" id="AES62550"/>
    </source>
</evidence>
<sequence length="124" mass="13146">MELSTIRSYNVLRIIGILILLSSSPFVFAYIECSTVSQLFSSCSVFINYGTPDPSPGSRCCDAMSGLSIIANSGGGNKQSVCRCVMSLIQNYIQNATAIGTLPGLCGISLGFTIIPNSNCLVYD</sequence>
<dbReference type="PRINTS" id="PR00382">
    <property type="entry name" value="LIPIDTRNSFER"/>
</dbReference>
<dbReference type="EnsemblPlants" id="AES62550">
    <property type="protein sequence ID" value="AES62550"/>
    <property type="gene ID" value="MTR_1g101320"/>
</dbReference>
<dbReference type="InterPro" id="IPR016140">
    <property type="entry name" value="Bifunc_inhib/LTP/seed_store"/>
</dbReference>
<feature type="domain" description="Bifunctional inhibitor/plant lipid transfer protein/seed storage helical" evidence="5">
    <location>
        <begin position="33"/>
        <end position="111"/>
    </location>
</feature>
<organism evidence="6 9">
    <name type="scientific">Medicago truncatula</name>
    <name type="common">Barrel medic</name>
    <name type="synonym">Medicago tribuloides</name>
    <dbReference type="NCBI Taxonomy" id="3880"/>
    <lineage>
        <taxon>Eukaryota</taxon>
        <taxon>Viridiplantae</taxon>
        <taxon>Streptophyta</taxon>
        <taxon>Embryophyta</taxon>
        <taxon>Tracheophyta</taxon>
        <taxon>Spermatophyta</taxon>
        <taxon>Magnoliopsida</taxon>
        <taxon>eudicotyledons</taxon>
        <taxon>Gunneridae</taxon>
        <taxon>Pentapetalae</taxon>
        <taxon>rosids</taxon>
        <taxon>fabids</taxon>
        <taxon>Fabales</taxon>
        <taxon>Fabaceae</taxon>
        <taxon>Papilionoideae</taxon>
        <taxon>50 kb inversion clade</taxon>
        <taxon>NPAAA clade</taxon>
        <taxon>Hologalegina</taxon>
        <taxon>IRL clade</taxon>
        <taxon>Trifolieae</taxon>
        <taxon>Medicago</taxon>
    </lineage>
</organism>
<evidence type="ECO:0000313" key="9">
    <source>
        <dbReference type="Proteomes" id="UP000002051"/>
    </source>
</evidence>
<dbReference type="PaxDb" id="3880-AES62550"/>
<keyword evidence="4" id="KW-0812">Transmembrane</keyword>
<dbReference type="Proteomes" id="UP000265566">
    <property type="component" value="Chromosome 1"/>
</dbReference>
<dbReference type="Pfam" id="PF00234">
    <property type="entry name" value="Tryp_alpha_amyl"/>
    <property type="match status" value="1"/>
</dbReference>
<proteinExistence type="inferred from homology"/>
<dbReference type="InterPro" id="IPR000528">
    <property type="entry name" value="Plant_nsLTP"/>
</dbReference>
<dbReference type="EMBL" id="CM001217">
    <property type="protein sequence ID" value="AES62550.1"/>
    <property type="molecule type" value="Genomic_DNA"/>
</dbReference>
<dbReference type="HOGENOM" id="CLU_128423_1_0_1"/>
<reference evidence="7" key="5">
    <citation type="journal article" date="2018" name="Nat. Plants">
        <title>Whole-genome landscape of Medicago truncatula symbiotic genes.</title>
        <authorList>
            <person name="Pecrix Y."/>
            <person name="Gamas P."/>
            <person name="Carrere S."/>
        </authorList>
    </citation>
    <scope>NUCLEOTIDE SEQUENCE</scope>
    <source>
        <tissue evidence="7">Leaves</tissue>
    </source>
</reference>
<dbReference type="eggNOG" id="ENOG502S4Y6">
    <property type="taxonomic scope" value="Eukaryota"/>
</dbReference>
<dbReference type="AlphaFoldDB" id="G7IAP7"/>
<dbReference type="CDD" id="cd01960">
    <property type="entry name" value="nsLTP1"/>
    <property type="match status" value="1"/>
</dbReference>
<name>G7IAP7_MEDTR</name>
<keyword evidence="3" id="KW-1015">Disulfide bond</keyword>
<keyword evidence="4" id="KW-0472">Membrane</keyword>
<evidence type="ECO:0000256" key="4">
    <source>
        <dbReference type="SAM" id="Phobius"/>
    </source>
</evidence>
<evidence type="ECO:0000313" key="6">
    <source>
        <dbReference type="EMBL" id="AES62550.1"/>
    </source>
</evidence>
<reference evidence="10" key="4">
    <citation type="journal article" date="2018" name="Nat. Plants">
        <title>Whole-genome landscape of Medicago truncatula symbiotic genes.</title>
        <authorList>
            <person name="Pecrix Y."/>
            <person name="Staton S.E."/>
            <person name="Sallet E."/>
            <person name="Lelandais-Briere C."/>
            <person name="Moreau S."/>
            <person name="Carrere S."/>
            <person name="Blein T."/>
            <person name="Jardinaud M.F."/>
            <person name="Latrasse D."/>
            <person name="Zouine M."/>
            <person name="Zahm M."/>
            <person name="Kreplak J."/>
            <person name="Mayjonade B."/>
            <person name="Satge C."/>
            <person name="Perez M."/>
            <person name="Cauet S."/>
            <person name="Marande W."/>
            <person name="Chantry-Darmon C."/>
            <person name="Lopez-Roques C."/>
            <person name="Bouchez O."/>
            <person name="Berard A."/>
            <person name="Debelle F."/>
            <person name="Munos S."/>
            <person name="Bendahmane A."/>
            <person name="Berges H."/>
            <person name="Niebel A."/>
            <person name="Buitink J."/>
            <person name="Frugier F."/>
            <person name="Benhamed M."/>
            <person name="Crespi M."/>
            <person name="Gouzy J."/>
            <person name="Gamas P."/>
        </authorList>
    </citation>
    <scope>NUCLEOTIDE SEQUENCE [LARGE SCALE GENOMIC DNA]</scope>
    <source>
        <strain evidence="10">cv. Jemalong A17</strain>
    </source>
</reference>
<keyword evidence="4" id="KW-1133">Transmembrane helix</keyword>
<dbReference type="Gene3D" id="1.10.110.10">
    <property type="entry name" value="Plant lipid-transfer and hydrophobic proteins"/>
    <property type="match status" value="1"/>
</dbReference>
<protein>
    <submittedName>
        <fullName evidence="6 7">Lipid transfer protein</fullName>
    </submittedName>
</protein>
<dbReference type="PANTHER" id="PTHR33076">
    <property type="entry name" value="NON-SPECIFIC LIPID-TRANSFER PROTEIN 2-RELATED"/>
    <property type="match status" value="1"/>
</dbReference>
<dbReference type="SUPFAM" id="SSF47699">
    <property type="entry name" value="Bifunctional inhibitor/lipid-transfer protein/seed storage 2S albumin"/>
    <property type="match status" value="1"/>
</dbReference>
<accession>G7IAP7</accession>
<evidence type="ECO:0000256" key="3">
    <source>
        <dbReference type="ARBA" id="ARBA00023157"/>
    </source>
</evidence>
<keyword evidence="9" id="KW-1185">Reference proteome</keyword>
<dbReference type="STRING" id="3880.G7IAP7"/>
<evidence type="ECO:0000313" key="7">
    <source>
        <dbReference type="EMBL" id="RHN81863.1"/>
    </source>
</evidence>
<feature type="transmembrane region" description="Helical" evidence="4">
    <location>
        <begin position="12"/>
        <end position="31"/>
    </location>
</feature>
<reference evidence="8" key="3">
    <citation type="submission" date="2015-04" db="UniProtKB">
        <authorList>
            <consortium name="EnsemblPlants"/>
        </authorList>
    </citation>
    <scope>IDENTIFICATION</scope>
    <source>
        <strain evidence="8">cv. Jemalong A17</strain>
    </source>
</reference>
<dbReference type="OMA" id="VCRCLMG"/>
<reference evidence="6 9" key="1">
    <citation type="journal article" date="2011" name="Nature">
        <title>The Medicago genome provides insight into the evolution of rhizobial symbioses.</title>
        <authorList>
            <person name="Young N.D."/>
            <person name="Debelle F."/>
            <person name="Oldroyd G.E."/>
            <person name="Geurts R."/>
            <person name="Cannon S.B."/>
            <person name="Udvardi M.K."/>
            <person name="Benedito V.A."/>
            <person name="Mayer K.F."/>
            <person name="Gouzy J."/>
            <person name="Schoof H."/>
            <person name="Van de Peer Y."/>
            <person name="Proost S."/>
            <person name="Cook D.R."/>
            <person name="Meyers B.C."/>
            <person name="Spannagl M."/>
            <person name="Cheung F."/>
            <person name="De Mita S."/>
            <person name="Krishnakumar V."/>
            <person name="Gundlach H."/>
            <person name="Zhou S."/>
            <person name="Mudge J."/>
            <person name="Bharti A.K."/>
            <person name="Murray J.D."/>
            <person name="Naoumkina M.A."/>
            <person name="Rosen B."/>
            <person name="Silverstein K.A."/>
            <person name="Tang H."/>
            <person name="Rombauts S."/>
            <person name="Zhao P.X."/>
            <person name="Zhou P."/>
            <person name="Barbe V."/>
            <person name="Bardou P."/>
            <person name="Bechner M."/>
            <person name="Bellec A."/>
            <person name="Berger A."/>
            <person name="Berges H."/>
            <person name="Bidwell S."/>
            <person name="Bisseling T."/>
            <person name="Choisne N."/>
            <person name="Couloux A."/>
            <person name="Denny R."/>
            <person name="Deshpande S."/>
            <person name="Dai X."/>
            <person name="Doyle J.J."/>
            <person name="Dudez A.M."/>
            <person name="Farmer A.D."/>
            <person name="Fouteau S."/>
            <person name="Franken C."/>
            <person name="Gibelin C."/>
            <person name="Gish J."/>
            <person name="Goldstein S."/>
            <person name="Gonzalez A.J."/>
            <person name="Green P.J."/>
            <person name="Hallab A."/>
            <person name="Hartog M."/>
            <person name="Hua A."/>
            <person name="Humphray S.J."/>
            <person name="Jeong D.H."/>
            <person name="Jing Y."/>
            <person name="Jocker A."/>
            <person name="Kenton S.M."/>
            <person name="Kim D.J."/>
            <person name="Klee K."/>
            <person name="Lai H."/>
            <person name="Lang C."/>
            <person name="Lin S."/>
            <person name="Macmil S.L."/>
            <person name="Magdelenat G."/>
            <person name="Matthews L."/>
            <person name="McCorrison J."/>
            <person name="Monaghan E.L."/>
            <person name="Mun J.H."/>
            <person name="Najar F.Z."/>
            <person name="Nicholson C."/>
            <person name="Noirot C."/>
            <person name="O'Bleness M."/>
            <person name="Paule C.R."/>
            <person name="Poulain J."/>
            <person name="Prion F."/>
            <person name="Qin B."/>
            <person name="Qu C."/>
            <person name="Retzel E.F."/>
            <person name="Riddle C."/>
            <person name="Sallet E."/>
            <person name="Samain S."/>
            <person name="Samson N."/>
            <person name="Sanders I."/>
            <person name="Saurat O."/>
            <person name="Scarpelli C."/>
            <person name="Schiex T."/>
            <person name="Segurens B."/>
            <person name="Severin A.J."/>
            <person name="Sherrier D.J."/>
            <person name="Shi R."/>
            <person name="Sims S."/>
            <person name="Singer S.R."/>
            <person name="Sinharoy S."/>
            <person name="Sterck L."/>
            <person name="Viollet A."/>
            <person name="Wang B.B."/>
            <person name="Wang K."/>
            <person name="Wang M."/>
            <person name="Wang X."/>
            <person name="Warfsmann J."/>
            <person name="Weissenbach J."/>
            <person name="White D.D."/>
            <person name="White J.D."/>
            <person name="Wiley G.B."/>
            <person name="Wincker P."/>
            <person name="Xing Y."/>
            <person name="Yang L."/>
            <person name="Yao Z."/>
            <person name="Ying F."/>
            <person name="Zhai J."/>
            <person name="Zhou L."/>
            <person name="Zuber A."/>
            <person name="Denarie J."/>
            <person name="Dixon R.A."/>
            <person name="May G.D."/>
            <person name="Schwartz D.C."/>
            <person name="Rogers J."/>
            <person name="Quetier F."/>
            <person name="Town C.D."/>
            <person name="Roe B.A."/>
        </authorList>
    </citation>
    <scope>NUCLEOTIDE SEQUENCE [LARGE SCALE GENOMIC DNA]</scope>
    <source>
        <strain evidence="6">A17</strain>
        <strain evidence="8 9">cv. Jemalong A17</strain>
    </source>
</reference>